<keyword evidence="3" id="KW-1185">Reference proteome</keyword>
<accession>V7CWW3</accession>
<name>V7CWW3_PHAVU</name>
<dbReference type="GO" id="GO:0006465">
    <property type="term" value="P:signal peptide processing"/>
    <property type="evidence" value="ECO:0007669"/>
    <property type="project" value="InterPro"/>
</dbReference>
<reference evidence="3" key="1">
    <citation type="journal article" date="2014" name="Nat. Genet.">
        <title>A reference genome for common bean and genome-wide analysis of dual domestications.</title>
        <authorList>
            <person name="Schmutz J."/>
            <person name="McClean P.E."/>
            <person name="Mamidi S."/>
            <person name="Wu G.A."/>
            <person name="Cannon S.B."/>
            <person name="Grimwood J."/>
            <person name="Jenkins J."/>
            <person name="Shu S."/>
            <person name="Song Q."/>
            <person name="Chavarro C."/>
            <person name="Torres-Torres M."/>
            <person name="Geffroy V."/>
            <person name="Moghaddam S.M."/>
            <person name="Gao D."/>
            <person name="Abernathy B."/>
            <person name="Barry K."/>
            <person name="Blair M."/>
            <person name="Brick M.A."/>
            <person name="Chovatia M."/>
            <person name="Gepts P."/>
            <person name="Goodstein D.M."/>
            <person name="Gonzales M."/>
            <person name="Hellsten U."/>
            <person name="Hyten D.L."/>
            <person name="Jia G."/>
            <person name="Kelly J.D."/>
            <person name="Kudrna D."/>
            <person name="Lee R."/>
            <person name="Richard M.M."/>
            <person name="Miklas P.N."/>
            <person name="Osorno J.M."/>
            <person name="Rodrigues J."/>
            <person name="Thareau V."/>
            <person name="Urrea C.A."/>
            <person name="Wang M."/>
            <person name="Yu Y."/>
            <person name="Zhang M."/>
            <person name="Wing R.A."/>
            <person name="Cregan P.B."/>
            <person name="Rokhsar D.S."/>
            <person name="Jackson S.A."/>
        </authorList>
    </citation>
    <scope>NUCLEOTIDE SEQUENCE [LARGE SCALE GENOMIC DNA]</scope>
    <source>
        <strain evidence="3">cv. G19833</strain>
    </source>
</reference>
<dbReference type="Gramene" id="ESW33760">
    <property type="protein sequence ID" value="ESW33760"/>
    <property type="gene ID" value="PHAVU_001G096700g"/>
</dbReference>
<dbReference type="InterPro" id="IPR036286">
    <property type="entry name" value="LexA/Signal_pep-like_sf"/>
</dbReference>
<organism evidence="2 3">
    <name type="scientific">Phaseolus vulgaris</name>
    <name type="common">Kidney bean</name>
    <name type="synonym">French bean</name>
    <dbReference type="NCBI Taxonomy" id="3885"/>
    <lineage>
        <taxon>Eukaryota</taxon>
        <taxon>Viridiplantae</taxon>
        <taxon>Streptophyta</taxon>
        <taxon>Embryophyta</taxon>
        <taxon>Tracheophyta</taxon>
        <taxon>Spermatophyta</taxon>
        <taxon>Magnoliopsida</taxon>
        <taxon>eudicotyledons</taxon>
        <taxon>Gunneridae</taxon>
        <taxon>Pentapetalae</taxon>
        <taxon>rosids</taxon>
        <taxon>fabids</taxon>
        <taxon>Fabales</taxon>
        <taxon>Fabaceae</taxon>
        <taxon>Papilionoideae</taxon>
        <taxon>50 kb inversion clade</taxon>
        <taxon>NPAAA clade</taxon>
        <taxon>indigoferoid/millettioid clade</taxon>
        <taxon>Phaseoleae</taxon>
        <taxon>Phaseolus</taxon>
    </lineage>
</organism>
<sequence length="71" mass="7865">MGYRYIARLLCSNMLRFMMGYSTSMVLLSNSINYEIPSVPNGHVYVLGANSNNSYDSHVGGTLPMNNITGR</sequence>
<evidence type="ECO:0000313" key="2">
    <source>
        <dbReference type="EMBL" id="ESW33760.1"/>
    </source>
</evidence>
<dbReference type="OrthoDB" id="308440at2759"/>
<dbReference type="AlphaFoldDB" id="V7CWW3"/>
<dbReference type="InterPro" id="IPR019533">
    <property type="entry name" value="Peptidase_S26"/>
</dbReference>
<proteinExistence type="predicted"/>
<dbReference type="GO" id="GO:0004252">
    <property type="term" value="F:serine-type endopeptidase activity"/>
    <property type="evidence" value="ECO:0007669"/>
    <property type="project" value="InterPro"/>
</dbReference>
<dbReference type="EMBL" id="CM002288">
    <property type="protein sequence ID" value="ESW33760.1"/>
    <property type="molecule type" value="Genomic_DNA"/>
</dbReference>
<evidence type="ECO:0000313" key="3">
    <source>
        <dbReference type="Proteomes" id="UP000000226"/>
    </source>
</evidence>
<feature type="domain" description="Peptidase S26" evidence="1">
    <location>
        <begin position="35"/>
        <end position="71"/>
    </location>
</feature>
<evidence type="ECO:0000259" key="1">
    <source>
        <dbReference type="Pfam" id="PF10502"/>
    </source>
</evidence>
<dbReference type="Gene3D" id="2.10.109.10">
    <property type="entry name" value="Umud Fragment, subunit A"/>
    <property type="match status" value="1"/>
</dbReference>
<dbReference type="SUPFAM" id="SSF51306">
    <property type="entry name" value="LexA/Signal peptidase"/>
    <property type="match status" value="1"/>
</dbReference>
<dbReference type="Proteomes" id="UP000000226">
    <property type="component" value="Chromosome 1"/>
</dbReference>
<gene>
    <name evidence="2" type="ORF">PHAVU_001G096700g</name>
</gene>
<protein>
    <recommendedName>
        <fullName evidence="1">Peptidase S26 domain-containing protein</fullName>
    </recommendedName>
</protein>
<dbReference type="Pfam" id="PF10502">
    <property type="entry name" value="Peptidase_S26"/>
    <property type="match status" value="1"/>
</dbReference>